<evidence type="ECO:0000259" key="2">
    <source>
        <dbReference type="Pfam" id="PF22570"/>
    </source>
</evidence>
<protein>
    <recommendedName>
        <fullName evidence="2">LiaF transmembrane domain-containing protein</fullName>
    </recommendedName>
</protein>
<feature type="transmembrane region" description="Helical" evidence="1">
    <location>
        <begin position="79"/>
        <end position="100"/>
    </location>
</feature>
<keyword evidence="1" id="KW-1133">Transmembrane helix</keyword>
<dbReference type="Pfam" id="PF22570">
    <property type="entry name" value="LiaF-TM"/>
    <property type="match status" value="1"/>
</dbReference>
<comment type="caution">
    <text evidence="3">The sequence shown here is derived from an EMBL/GenBank/DDBJ whole genome shotgun (WGS) entry which is preliminary data.</text>
</comment>
<dbReference type="InterPro" id="IPR054331">
    <property type="entry name" value="LiaF_TM"/>
</dbReference>
<keyword evidence="1" id="KW-0472">Membrane</keyword>
<dbReference type="RefSeq" id="WP_099392842.1">
    <property type="nucleotide sequence ID" value="NZ_PDYF01000083.1"/>
</dbReference>
<reference evidence="3 4" key="2">
    <citation type="submission" date="2017-10" db="EMBL/GenBank/DDBJ databases">
        <authorList>
            <person name="Banno H."/>
            <person name="Chua N.-H."/>
        </authorList>
    </citation>
    <scope>NUCLEOTIDE SEQUENCE [LARGE SCALE GENOMIC DNA]</scope>
    <source>
        <strain evidence="3 4">JK626</strain>
    </source>
</reference>
<dbReference type="AlphaFoldDB" id="A0A2G3DS49"/>
<keyword evidence="1" id="KW-0812">Transmembrane</keyword>
<evidence type="ECO:0000313" key="3">
    <source>
        <dbReference type="EMBL" id="PHU33710.1"/>
    </source>
</evidence>
<sequence>MKDYRIKAVVRGLAIIAFAVCLLLSKTAAFQTYPMVKIGMCIILAIVLIESLFERSWLGVCFPLGIGACLFQSELGLGSVNYAIIILAFVLIGVGLTLIFGKKKYTKIYENAHDKFCDAGGSEYTEDTDRFDLDNNMGTKTQYVNIKNLRQGTIDNALGQLTVYMNGTTIAPEGAKLDIDNGLGQLSIYFPKEFRVVFKTENGLGKINIHGEGSKDENQPIVYANVDNGLGSTDIYFE</sequence>
<feature type="transmembrane region" description="Helical" evidence="1">
    <location>
        <begin position="9"/>
        <end position="25"/>
    </location>
</feature>
<dbReference type="EMBL" id="PDYF01000083">
    <property type="protein sequence ID" value="PHU33710.1"/>
    <property type="molecule type" value="Genomic_DNA"/>
</dbReference>
<proteinExistence type="predicted"/>
<reference evidence="3 4" key="1">
    <citation type="submission" date="2017-10" db="EMBL/GenBank/DDBJ databases">
        <title>Resolving the taxonomy of Roseburia spp., Eubacterium rectale and Agathobacter spp. through phylogenomic analysis.</title>
        <authorList>
            <person name="Sheridan P.O."/>
            <person name="Walker A.W."/>
            <person name="Duncan S.H."/>
            <person name="Scott K.P."/>
            <person name="Toole P.W.O."/>
            <person name="Luis P."/>
            <person name="Flint H.J."/>
        </authorList>
    </citation>
    <scope>NUCLEOTIDE SEQUENCE [LARGE SCALE GENOMIC DNA]</scope>
    <source>
        <strain evidence="3 4">JK626</strain>
    </source>
</reference>
<dbReference type="Proteomes" id="UP000225889">
    <property type="component" value="Unassembled WGS sequence"/>
</dbReference>
<evidence type="ECO:0000313" key="4">
    <source>
        <dbReference type="Proteomes" id="UP000225889"/>
    </source>
</evidence>
<gene>
    <name evidence="3" type="ORF">CSX01_14340</name>
</gene>
<organism evidence="3 4">
    <name type="scientific">Pseudobutyrivibrio ruminis</name>
    <dbReference type="NCBI Taxonomy" id="46206"/>
    <lineage>
        <taxon>Bacteria</taxon>
        <taxon>Bacillati</taxon>
        <taxon>Bacillota</taxon>
        <taxon>Clostridia</taxon>
        <taxon>Lachnospirales</taxon>
        <taxon>Lachnospiraceae</taxon>
        <taxon>Pseudobutyrivibrio</taxon>
    </lineage>
</organism>
<feature type="domain" description="LiaF transmembrane" evidence="2">
    <location>
        <begin position="12"/>
        <end position="104"/>
    </location>
</feature>
<evidence type="ECO:0000256" key="1">
    <source>
        <dbReference type="SAM" id="Phobius"/>
    </source>
</evidence>
<accession>A0A2G3DS49</accession>
<name>A0A2G3DS49_9FIRM</name>